<dbReference type="InterPro" id="IPR020591">
    <property type="entry name" value="Chromosome_initiator_DnaA-like"/>
</dbReference>
<reference evidence="6 8" key="1">
    <citation type="submission" date="2019-10" db="EMBL/GenBank/DDBJ databases">
        <title>Genome sequence of Luteimicrobium xylanilyticum HY-24.</title>
        <authorList>
            <person name="Kim D.Y."/>
            <person name="Park H.-Y."/>
        </authorList>
    </citation>
    <scope>NUCLEOTIDE SEQUENCE [LARGE SCALE GENOMIC DNA]</scope>
    <source>
        <strain evidence="6 8">HY-24</strain>
    </source>
</reference>
<sequence length="254" mass="27741">MTSEDAALAAINVATRDLFLPTVRAEAGPLAAGALREQRTHLAYLADVLTAEVDARAERRRARRIKEAKFPRTKRLADFDTSRSAVDGATLAALATGTYLDAGEPVVLLGDSGTGKTHLLIALGIAACELGKAVRYTTCANLINELVEAADDRQLARTVARYARLDLLLLDELGYVHADPRGAEFLFQIITEREERSSIAIATNLPFSEWGTVFPDPRLVAAIVDRVTFNAHILQTGTESYRLRITKTRAPRNK</sequence>
<dbReference type="InterPro" id="IPR002611">
    <property type="entry name" value="IstB_ATP-bd"/>
</dbReference>
<gene>
    <name evidence="5" type="ORF">KDY119_00024</name>
    <name evidence="6" type="ORF">KDY119_01569</name>
    <name evidence="7" type="ORF">KDY119_03571</name>
</gene>
<organism evidence="6 8">
    <name type="scientific">Luteimicrobium xylanilyticum</name>
    <dbReference type="NCBI Taxonomy" id="1133546"/>
    <lineage>
        <taxon>Bacteria</taxon>
        <taxon>Bacillati</taxon>
        <taxon>Actinomycetota</taxon>
        <taxon>Actinomycetes</taxon>
        <taxon>Micrococcales</taxon>
        <taxon>Luteimicrobium</taxon>
    </lineage>
</organism>
<evidence type="ECO:0000259" key="4">
    <source>
        <dbReference type="SMART" id="SM00382"/>
    </source>
</evidence>
<dbReference type="GO" id="GO:0005524">
    <property type="term" value="F:ATP binding"/>
    <property type="evidence" value="ECO:0007669"/>
    <property type="project" value="UniProtKB-KW"/>
</dbReference>
<evidence type="ECO:0000313" key="6">
    <source>
        <dbReference type="EMBL" id="QFU98060.1"/>
    </source>
</evidence>
<dbReference type="Pfam" id="PF01695">
    <property type="entry name" value="IstB_IS21"/>
    <property type="match status" value="1"/>
</dbReference>
<dbReference type="KEGG" id="lxl:KDY119_03571"/>
<name>A0A5P9QAB5_9MICO</name>
<evidence type="ECO:0000313" key="5">
    <source>
        <dbReference type="EMBL" id="QFU96540.1"/>
    </source>
</evidence>
<protein>
    <submittedName>
        <fullName evidence="6">ATP-binding protein in insertion sequence</fullName>
    </submittedName>
</protein>
<dbReference type="NCBIfam" id="NF038214">
    <property type="entry name" value="IS21_help_AAA"/>
    <property type="match status" value="1"/>
</dbReference>
<dbReference type="Proteomes" id="UP000326702">
    <property type="component" value="Chromosome"/>
</dbReference>
<dbReference type="OrthoDB" id="9773429at2"/>
<evidence type="ECO:0000313" key="8">
    <source>
        <dbReference type="Proteomes" id="UP000326702"/>
    </source>
</evidence>
<dbReference type="Gene3D" id="3.40.50.300">
    <property type="entry name" value="P-loop containing nucleotide triphosphate hydrolases"/>
    <property type="match status" value="1"/>
</dbReference>
<dbReference type="PANTHER" id="PTHR30050:SF4">
    <property type="entry name" value="ATP-BINDING PROTEIN RV3427C IN INSERTION SEQUENCE-RELATED"/>
    <property type="match status" value="1"/>
</dbReference>
<dbReference type="InterPro" id="IPR047661">
    <property type="entry name" value="IstB"/>
</dbReference>
<keyword evidence="3 6" id="KW-0067">ATP-binding</keyword>
<dbReference type="RefSeq" id="WP_036955996.1">
    <property type="nucleotide sequence ID" value="NZ_BAABIH010000049.1"/>
</dbReference>
<evidence type="ECO:0000313" key="7">
    <source>
        <dbReference type="EMBL" id="QFV00036.1"/>
    </source>
</evidence>
<evidence type="ECO:0000256" key="3">
    <source>
        <dbReference type="ARBA" id="ARBA00022840"/>
    </source>
</evidence>
<dbReference type="PANTHER" id="PTHR30050">
    <property type="entry name" value="CHROMOSOMAL REPLICATION INITIATOR PROTEIN DNAA"/>
    <property type="match status" value="1"/>
</dbReference>
<evidence type="ECO:0000256" key="2">
    <source>
        <dbReference type="ARBA" id="ARBA00022741"/>
    </source>
</evidence>
<dbReference type="InterPro" id="IPR028350">
    <property type="entry name" value="DNAC/IstB-like"/>
</dbReference>
<dbReference type="PIRSF" id="PIRSF003073">
    <property type="entry name" value="DNAC_TnpB_IstB"/>
    <property type="match status" value="1"/>
</dbReference>
<dbReference type="EMBL" id="CP045529">
    <property type="protein sequence ID" value="QFU98060.1"/>
    <property type="molecule type" value="Genomic_DNA"/>
</dbReference>
<comment type="similarity">
    <text evidence="1">Belongs to the IS21/IS1162 putative ATP-binding protein family.</text>
</comment>
<dbReference type="InterPro" id="IPR027417">
    <property type="entry name" value="P-loop_NTPase"/>
</dbReference>
<dbReference type="PRINTS" id="PR00051">
    <property type="entry name" value="DNAA"/>
</dbReference>
<keyword evidence="8" id="KW-1185">Reference proteome</keyword>
<dbReference type="KEGG" id="lxl:KDY119_00024"/>
<dbReference type="EMBL" id="CP045529">
    <property type="protein sequence ID" value="QFU96540.1"/>
    <property type="molecule type" value="Genomic_DNA"/>
</dbReference>
<dbReference type="AlphaFoldDB" id="A0A5P9QAB5"/>
<dbReference type="EMBL" id="CP045529">
    <property type="protein sequence ID" value="QFV00036.1"/>
    <property type="molecule type" value="Genomic_DNA"/>
</dbReference>
<dbReference type="SMART" id="SM00382">
    <property type="entry name" value="AAA"/>
    <property type="match status" value="1"/>
</dbReference>
<proteinExistence type="inferred from homology"/>
<dbReference type="InterPro" id="IPR003593">
    <property type="entry name" value="AAA+_ATPase"/>
</dbReference>
<evidence type="ECO:0000256" key="1">
    <source>
        <dbReference type="ARBA" id="ARBA00008059"/>
    </source>
</evidence>
<feature type="domain" description="AAA+ ATPase" evidence="4">
    <location>
        <begin position="102"/>
        <end position="234"/>
    </location>
</feature>
<keyword evidence="2" id="KW-0547">Nucleotide-binding</keyword>
<dbReference type="KEGG" id="lxl:KDY119_01569"/>
<accession>A0A5P9QAB5</accession>
<dbReference type="SUPFAM" id="SSF52540">
    <property type="entry name" value="P-loop containing nucleoside triphosphate hydrolases"/>
    <property type="match status" value="1"/>
</dbReference>
<dbReference type="GO" id="GO:0006260">
    <property type="term" value="P:DNA replication"/>
    <property type="evidence" value="ECO:0007669"/>
    <property type="project" value="TreeGrafter"/>
</dbReference>